<name>A0ACC1JLB3_9FUNG</name>
<dbReference type="EMBL" id="JANBUJ010003011">
    <property type="protein sequence ID" value="KAJ2762297.1"/>
    <property type="molecule type" value="Genomic_DNA"/>
</dbReference>
<protein>
    <submittedName>
        <fullName evidence="1">Uncharacterized protein</fullName>
    </submittedName>
</protein>
<feature type="non-terminal residue" evidence="1">
    <location>
        <position position="65"/>
    </location>
</feature>
<accession>A0ACC1JLB3</accession>
<dbReference type="Proteomes" id="UP001140234">
    <property type="component" value="Unassembled WGS sequence"/>
</dbReference>
<organism evidence="1 2">
    <name type="scientific">Coemansia nantahalensis</name>
    <dbReference type="NCBI Taxonomy" id="2789366"/>
    <lineage>
        <taxon>Eukaryota</taxon>
        <taxon>Fungi</taxon>
        <taxon>Fungi incertae sedis</taxon>
        <taxon>Zoopagomycota</taxon>
        <taxon>Kickxellomycotina</taxon>
        <taxon>Kickxellomycetes</taxon>
        <taxon>Kickxellales</taxon>
        <taxon>Kickxellaceae</taxon>
        <taxon>Coemansia</taxon>
    </lineage>
</organism>
<keyword evidence="2" id="KW-1185">Reference proteome</keyword>
<sequence>MRGFGAFVRALAGNAARLGGRGAADGPLTLVLGNESADLDSIVSSIVLAYALTLAAGSGAGAAIP</sequence>
<reference evidence="1" key="1">
    <citation type="submission" date="2022-07" db="EMBL/GenBank/DDBJ databases">
        <title>Phylogenomic reconstructions and comparative analyses of Kickxellomycotina fungi.</title>
        <authorList>
            <person name="Reynolds N.K."/>
            <person name="Stajich J.E."/>
            <person name="Barry K."/>
            <person name="Grigoriev I.V."/>
            <person name="Crous P."/>
            <person name="Smith M.E."/>
        </authorList>
    </citation>
    <scope>NUCLEOTIDE SEQUENCE</scope>
    <source>
        <strain evidence="1">CBS 109366</strain>
    </source>
</reference>
<gene>
    <name evidence="1" type="ORF">IWQ57_005832</name>
</gene>
<proteinExistence type="predicted"/>
<evidence type="ECO:0000313" key="2">
    <source>
        <dbReference type="Proteomes" id="UP001140234"/>
    </source>
</evidence>
<comment type="caution">
    <text evidence="1">The sequence shown here is derived from an EMBL/GenBank/DDBJ whole genome shotgun (WGS) entry which is preliminary data.</text>
</comment>
<evidence type="ECO:0000313" key="1">
    <source>
        <dbReference type="EMBL" id="KAJ2762297.1"/>
    </source>
</evidence>